<evidence type="ECO:0000313" key="1">
    <source>
        <dbReference type="EMBL" id="AEG43759.1"/>
    </source>
</evidence>
<dbReference type="EMBL" id="CP002810">
    <property type="protein sequence ID" value="AEG43759.1"/>
    <property type="molecule type" value="Genomic_DNA"/>
</dbReference>
<reference evidence="1 2" key="1">
    <citation type="submission" date="2011-05" db="EMBL/GenBank/DDBJ databases">
        <title>Complete sequence of Isoptericola variabilis 225.</title>
        <authorList>
            <consortium name="US DOE Joint Genome Institute"/>
            <person name="Lucas S."/>
            <person name="Han J."/>
            <person name="Lapidus A."/>
            <person name="Cheng J.-F."/>
            <person name="Goodwin L."/>
            <person name="Pitluck S."/>
            <person name="Peters L."/>
            <person name="Mikhailova N."/>
            <person name="Zeytun A."/>
            <person name="Han C."/>
            <person name="Tapia R."/>
            <person name="Land M."/>
            <person name="Hauser L."/>
            <person name="Kyrpides N."/>
            <person name="Ivanova N."/>
            <person name="Pagani I."/>
            <person name="Siebers A."/>
            <person name="Allgaier M."/>
            <person name="Thelen M."/>
            <person name="Hugenholtz P."/>
            <person name="Gladden J."/>
            <person name="Woyke T."/>
        </authorList>
    </citation>
    <scope>NUCLEOTIDE SEQUENCE [LARGE SCALE GENOMIC DNA]</scope>
    <source>
        <strain evidence="2">225</strain>
    </source>
</reference>
<dbReference type="NCBIfam" id="TIGR00725">
    <property type="entry name" value="TIGR00725 family protein"/>
    <property type="match status" value="1"/>
</dbReference>
<proteinExistence type="predicted"/>
<dbReference type="RefSeq" id="WP_013838151.1">
    <property type="nucleotide sequence ID" value="NC_015588.1"/>
</dbReference>
<evidence type="ECO:0000313" key="2">
    <source>
        <dbReference type="Proteomes" id="UP000009236"/>
    </source>
</evidence>
<dbReference type="InterPro" id="IPR041164">
    <property type="entry name" value="LDcluster4"/>
</dbReference>
<dbReference type="Proteomes" id="UP000009236">
    <property type="component" value="Chromosome"/>
</dbReference>
<keyword evidence="2" id="KW-1185">Reference proteome</keyword>
<dbReference type="HOGENOM" id="CLU_107614_1_1_11"/>
<sequence>MALQVAVCGPRECSETERSTAHDVGRLLAEAGAVVLTGGGGGVMAAASAGARAAGGLVVGVLPGGRDGANPHVSVALATGLGEARNAVLVASADVVVVVGGSWGTLSEVALARRRGTPVVTIGGWQVRDADGSELPDGPRAAATPEEAVAAALAAAGAR</sequence>
<protein>
    <recommendedName>
        <fullName evidence="3">TIGR00725 family protein</fullName>
    </recommendedName>
</protein>
<dbReference type="STRING" id="743718.Isova_0975"/>
<dbReference type="Gene3D" id="3.40.50.450">
    <property type="match status" value="1"/>
</dbReference>
<dbReference type="SUPFAM" id="SSF102405">
    <property type="entry name" value="MCP/YpsA-like"/>
    <property type="match status" value="1"/>
</dbReference>
<gene>
    <name evidence="1" type="ordered locus">Isova_0975</name>
</gene>
<dbReference type="Pfam" id="PF18306">
    <property type="entry name" value="LDcluster4"/>
    <property type="match status" value="1"/>
</dbReference>
<dbReference type="KEGG" id="iva:Isova_0975"/>
<name>F6FPX0_ISOV2</name>
<dbReference type="PANTHER" id="PTHR43393:SF3">
    <property type="entry name" value="LYSINE DECARBOXYLASE-LIKE PROTEIN"/>
    <property type="match status" value="1"/>
</dbReference>
<dbReference type="PANTHER" id="PTHR43393">
    <property type="entry name" value="CYTOKININ RIBOSIDE 5'-MONOPHOSPHATE PHOSPHORIBOHYDROLASE"/>
    <property type="match status" value="1"/>
</dbReference>
<evidence type="ECO:0008006" key="3">
    <source>
        <dbReference type="Google" id="ProtNLM"/>
    </source>
</evidence>
<dbReference type="InterPro" id="IPR005268">
    <property type="entry name" value="CHP00725"/>
</dbReference>
<dbReference type="AlphaFoldDB" id="F6FPX0"/>
<dbReference type="eggNOG" id="COG1611">
    <property type="taxonomic scope" value="Bacteria"/>
</dbReference>
<dbReference type="InterPro" id="IPR052341">
    <property type="entry name" value="LOG_family_nucleotidases"/>
</dbReference>
<dbReference type="GO" id="GO:0005829">
    <property type="term" value="C:cytosol"/>
    <property type="evidence" value="ECO:0007669"/>
    <property type="project" value="TreeGrafter"/>
</dbReference>
<organism evidence="2">
    <name type="scientific">Isoptericola variabilis (strain 225)</name>
    <dbReference type="NCBI Taxonomy" id="743718"/>
    <lineage>
        <taxon>Bacteria</taxon>
        <taxon>Bacillati</taxon>
        <taxon>Actinomycetota</taxon>
        <taxon>Actinomycetes</taxon>
        <taxon>Micrococcales</taxon>
        <taxon>Promicromonosporaceae</taxon>
        <taxon>Isoptericola</taxon>
    </lineage>
</organism>
<accession>F6FPX0</accession>